<keyword evidence="2" id="KW-1185">Reference proteome</keyword>
<proteinExistence type="predicted"/>
<gene>
    <name evidence="1" type="ORF">BSYN_03700</name>
</gene>
<evidence type="ECO:0000313" key="2">
    <source>
        <dbReference type="Proteomes" id="UP001496674"/>
    </source>
</evidence>
<protein>
    <submittedName>
        <fullName evidence="1">Uncharacterized protein</fullName>
    </submittedName>
</protein>
<name>A0ABM8I7K9_9BACE</name>
<organism evidence="1 2">
    <name type="scientific">Bacteroides sedimenti</name>
    <dbReference type="NCBI Taxonomy" id="2136147"/>
    <lineage>
        <taxon>Bacteria</taxon>
        <taxon>Pseudomonadati</taxon>
        <taxon>Bacteroidota</taxon>
        <taxon>Bacteroidia</taxon>
        <taxon>Bacteroidales</taxon>
        <taxon>Bacteroidaceae</taxon>
        <taxon>Bacteroides</taxon>
    </lineage>
</organism>
<accession>A0ABM8I7K9</accession>
<evidence type="ECO:0000313" key="1">
    <source>
        <dbReference type="EMBL" id="BEG98105.1"/>
    </source>
</evidence>
<dbReference type="EMBL" id="AP028055">
    <property type="protein sequence ID" value="BEG98105.1"/>
    <property type="molecule type" value="Genomic_DNA"/>
</dbReference>
<sequence>MIDNLKLNIRAITLAENLMGAAFSDFDFSDDETNTTLLYAMAVSGSDSLFTLNTFKVLMGSKKQSDRIFKQAEKAMAYMAQFQKAVEKSANPDDKTPTLRVGELATYIIIHGGLDAKYVMFDMDVHELPLYIKALESKKREQMEERRLWTWFSILPHVDSKKLKEPSDLITFPWEADAKRQENLAKLEADEDRFNKFIKTEGGING</sequence>
<reference evidence="1 2" key="1">
    <citation type="submission" date="2023-04" db="EMBL/GenBank/DDBJ databases">
        <title>Draft genome sequence of acteroides sedimenti strain YN3PY1.</title>
        <authorList>
            <person name="Yoshida N."/>
        </authorList>
    </citation>
    <scope>NUCLEOTIDE SEQUENCE [LARGE SCALE GENOMIC DNA]</scope>
    <source>
        <strain evidence="1 2">YN3PY1</strain>
    </source>
</reference>
<dbReference type="Proteomes" id="UP001496674">
    <property type="component" value="Chromosome"/>
</dbReference>